<dbReference type="GO" id="GO:0043565">
    <property type="term" value="F:sequence-specific DNA binding"/>
    <property type="evidence" value="ECO:0007669"/>
    <property type="project" value="InterPro"/>
</dbReference>
<dbReference type="InterPro" id="IPR003313">
    <property type="entry name" value="AraC-bd"/>
</dbReference>
<protein>
    <submittedName>
        <fullName evidence="5">AraC family transcriptional regulator</fullName>
    </submittedName>
</protein>
<dbReference type="EMBL" id="QRHJ01000062">
    <property type="protein sequence ID" value="RHF70806.1"/>
    <property type="molecule type" value="Genomic_DNA"/>
</dbReference>
<dbReference type="SUPFAM" id="SSF46689">
    <property type="entry name" value="Homeodomain-like"/>
    <property type="match status" value="2"/>
</dbReference>
<dbReference type="RefSeq" id="WP_118207502.1">
    <property type="nucleotide sequence ID" value="NZ_JAASHK010000018.1"/>
</dbReference>
<gene>
    <name evidence="5" type="ORF">DW668_15930</name>
</gene>
<dbReference type="SUPFAM" id="SSF51215">
    <property type="entry name" value="Regulatory protein AraC"/>
    <property type="match status" value="1"/>
</dbReference>
<dbReference type="SMART" id="SM00342">
    <property type="entry name" value="HTH_ARAC"/>
    <property type="match status" value="1"/>
</dbReference>
<keyword evidence="3" id="KW-0804">Transcription</keyword>
<dbReference type="PANTHER" id="PTHR43280:SF27">
    <property type="entry name" value="TRANSCRIPTIONAL REGULATOR MTLR"/>
    <property type="match status" value="1"/>
</dbReference>
<dbReference type="InterPro" id="IPR014710">
    <property type="entry name" value="RmlC-like_jellyroll"/>
</dbReference>
<dbReference type="GO" id="GO:0003700">
    <property type="term" value="F:DNA-binding transcription factor activity"/>
    <property type="evidence" value="ECO:0007669"/>
    <property type="project" value="InterPro"/>
</dbReference>
<name>A0A414PQM5_BACSE</name>
<dbReference type="InterPro" id="IPR020449">
    <property type="entry name" value="Tscrpt_reg_AraC-type_HTH"/>
</dbReference>
<feature type="domain" description="HTH araC/xylS-type" evidence="4">
    <location>
        <begin position="184"/>
        <end position="282"/>
    </location>
</feature>
<evidence type="ECO:0000313" key="6">
    <source>
        <dbReference type="Proteomes" id="UP000283762"/>
    </source>
</evidence>
<evidence type="ECO:0000256" key="1">
    <source>
        <dbReference type="ARBA" id="ARBA00023015"/>
    </source>
</evidence>
<dbReference type="InterPro" id="IPR009057">
    <property type="entry name" value="Homeodomain-like_sf"/>
</dbReference>
<dbReference type="PANTHER" id="PTHR43280">
    <property type="entry name" value="ARAC-FAMILY TRANSCRIPTIONAL REGULATOR"/>
    <property type="match status" value="1"/>
</dbReference>
<dbReference type="InterPro" id="IPR037923">
    <property type="entry name" value="HTH-like"/>
</dbReference>
<reference evidence="5 6" key="1">
    <citation type="submission" date="2018-08" db="EMBL/GenBank/DDBJ databases">
        <title>A genome reference for cultivated species of the human gut microbiota.</title>
        <authorList>
            <person name="Zou Y."/>
            <person name="Xue W."/>
            <person name="Luo G."/>
        </authorList>
    </citation>
    <scope>NUCLEOTIDE SEQUENCE [LARGE SCALE GENOMIC DNA]</scope>
    <source>
        <strain evidence="5 6">AM25-16</strain>
    </source>
</reference>
<dbReference type="Pfam" id="PF12833">
    <property type="entry name" value="HTH_18"/>
    <property type="match status" value="1"/>
</dbReference>
<evidence type="ECO:0000259" key="4">
    <source>
        <dbReference type="PROSITE" id="PS01124"/>
    </source>
</evidence>
<evidence type="ECO:0000256" key="3">
    <source>
        <dbReference type="ARBA" id="ARBA00023163"/>
    </source>
</evidence>
<proteinExistence type="predicted"/>
<dbReference type="AlphaFoldDB" id="A0A414PQM5"/>
<dbReference type="Proteomes" id="UP000283762">
    <property type="component" value="Unassembled WGS sequence"/>
</dbReference>
<evidence type="ECO:0000256" key="2">
    <source>
        <dbReference type="ARBA" id="ARBA00023125"/>
    </source>
</evidence>
<accession>A0A414PQM5</accession>
<sequence length="291" mass="33776">MEEIIIPYELPEVENHSFFFIDQRVDTHIEAKLHQHDAWELYYVLHGYGTRMAGDTLQSFSAGDVALIPPSMHHYWEYTPLSADNDGCIHYLMVAFSHSLVVRCMEIFPELRNRLAGLKFPVNALKYGLESSRIIRKILSQMNDMDELGRLCEMFRLLPVIFTSSDHTLAGKPINIERDVRRMQQICAYVMAHYVHTISLDDISTEVGMNRSAFCSYFKRCKGMTFSQFVTLYRLNTACELLKRSQKQISEICFAVGFNDVPHFNRILKKIKGVTPQEYRKQDCLTKNILD</sequence>
<comment type="caution">
    <text evidence="5">The sequence shown here is derived from an EMBL/GenBank/DDBJ whole genome shotgun (WGS) entry which is preliminary data.</text>
</comment>
<dbReference type="PRINTS" id="PR00032">
    <property type="entry name" value="HTHARAC"/>
</dbReference>
<evidence type="ECO:0000313" key="5">
    <source>
        <dbReference type="EMBL" id="RHF70806.1"/>
    </source>
</evidence>
<keyword evidence="2" id="KW-0238">DNA-binding</keyword>
<keyword evidence="1" id="KW-0805">Transcription regulation</keyword>
<dbReference type="Gene3D" id="1.10.10.60">
    <property type="entry name" value="Homeodomain-like"/>
    <property type="match status" value="2"/>
</dbReference>
<dbReference type="PROSITE" id="PS01124">
    <property type="entry name" value="HTH_ARAC_FAMILY_2"/>
    <property type="match status" value="1"/>
</dbReference>
<dbReference type="Gene3D" id="2.60.120.10">
    <property type="entry name" value="Jelly Rolls"/>
    <property type="match status" value="1"/>
</dbReference>
<organism evidence="5 6">
    <name type="scientific">Bacteroides stercoris</name>
    <dbReference type="NCBI Taxonomy" id="46506"/>
    <lineage>
        <taxon>Bacteria</taxon>
        <taxon>Pseudomonadati</taxon>
        <taxon>Bacteroidota</taxon>
        <taxon>Bacteroidia</taxon>
        <taxon>Bacteroidales</taxon>
        <taxon>Bacteroidaceae</taxon>
        <taxon>Bacteroides</taxon>
    </lineage>
</organism>
<dbReference type="InterPro" id="IPR018060">
    <property type="entry name" value="HTH_AraC"/>
</dbReference>
<dbReference type="Pfam" id="PF02311">
    <property type="entry name" value="AraC_binding"/>
    <property type="match status" value="1"/>
</dbReference>